<protein>
    <recommendedName>
        <fullName evidence="14">Aminopeptidase</fullName>
        <ecNumber evidence="14">3.4.11.-</ecNumber>
    </recommendedName>
</protein>
<dbReference type="FunFam" id="1.10.390.10:FF:000006">
    <property type="entry name" value="Puromycin-sensitive aminopeptidase"/>
    <property type="match status" value="1"/>
</dbReference>
<dbReference type="InterPro" id="IPR042097">
    <property type="entry name" value="Aminopeptidase_N-like_N_sf"/>
</dbReference>
<evidence type="ECO:0000256" key="4">
    <source>
        <dbReference type="ARBA" id="ARBA00022490"/>
    </source>
</evidence>
<evidence type="ECO:0000313" key="18">
    <source>
        <dbReference type="Proteomes" id="UP000887566"/>
    </source>
</evidence>
<feature type="binding site" evidence="12">
    <location>
        <position position="333"/>
    </location>
    <ligand>
        <name>Zn(2+)</name>
        <dbReference type="ChEBI" id="CHEBI:29105"/>
        <note>catalytic</note>
    </ligand>
</feature>
<evidence type="ECO:0000256" key="14">
    <source>
        <dbReference type="RuleBase" id="RU364040"/>
    </source>
</evidence>
<feature type="binding site" evidence="12">
    <location>
        <position position="314"/>
    </location>
    <ligand>
        <name>Zn(2+)</name>
        <dbReference type="ChEBI" id="CHEBI:29105"/>
        <note>catalytic</note>
    </ligand>
</feature>
<dbReference type="GO" id="GO:0005737">
    <property type="term" value="C:cytoplasm"/>
    <property type="evidence" value="ECO:0007669"/>
    <property type="project" value="UniProtKB-SubCell"/>
</dbReference>
<feature type="domain" description="Peptidase M1 membrane alanine aminopeptidase" evidence="15">
    <location>
        <begin position="238"/>
        <end position="455"/>
    </location>
</feature>
<dbReference type="FunFam" id="2.60.40.1730:FF:000002">
    <property type="entry name" value="Aminopeptidase"/>
    <property type="match status" value="1"/>
</dbReference>
<accession>A0A914XHM0</accession>
<evidence type="ECO:0000256" key="2">
    <source>
        <dbReference type="ARBA" id="ARBA00010136"/>
    </source>
</evidence>
<evidence type="ECO:0000259" key="16">
    <source>
        <dbReference type="Pfam" id="PF11838"/>
    </source>
</evidence>
<dbReference type="PANTHER" id="PTHR11533">
    <property type="entry name" value="PROTEASE M1 ZINC METALLOPROTEASE"/>
    <property type="match status" value="1"/>
</dbReference>
<evidence type="ECO:0000256" key="9">
    <source>
        <dbReference type="ARBA" id="ARBA00023049"/>
    </source>
</evidence>
<dbReference type="CDD" id="cd09601">
    <property type="entry name" value="M1_APN-Q_like"/>
    <property type="match status" value="1"/>
</dbReference>
<dbReference type="InterPro" id="IPR024571">
    <property type="entry name" value="ERAP1-like_C_dom"/>
</dbReference>
<keyword evidence="6 12" id="KW-0479">Metal-binding</keyword>
<dbReference type="AlphaFoldDB" id="A0A914XHM0"/>
<dbReference type="Gene3D" id="2.60.40.1910">
    <property type="match status" value="1"/>
</dbReference>
<dbReference type="SUPFAM" id="SSF63737">
    <property type="entry name" value="Leukotriene A4 hydrolase N-terminal domain"/>
    <property type="match status" value="1"/>
</dbReference>
<keyword evidence="3 14" id="KW-0031">Aminopeptidase</keyword>
<comment type="similarity">
    <text evidence="2 14">Belongs to the peptidase M1 family.</text>
</comment>
<dbReference type="InterPro" id="IPR001930">
    <property type="entry name" value="Peptidase_M1"/>
</dbReference>
<evidence type="ECO:0000256" key="1">
    <source>
        <dbReference type="ARBA" id="ARBA00004496"/>
    </source>
</evidence>
<evidence type="ECO:0000256" key="12">
    <source>
        <dbReference type="PIRSR" id="PIRSR634016-3"/>
    </source>
</evidence>
<dbReference type="Pfam" id="PF01433">
    <property type="entry name" value="Peptidase_M1"/>
    <property type="match status" value="1"/>
</dbReference>
<evidence type="ECO:0000256" key="13">
    <source>
        <dbReference type="PIRSR" id="PIRSR634016-4"/>
    </source>
</evidence>
<feature type="active site" description="Proton acceptor" evidence="11">
    <location>
        <position position="311"/>
    </location>
</feature>
<comment type="cofactor">
    <cofactor evidence="12 14">
        <name>Zn(2+)</name>
        <dbReference type="ChEBI" id="CHEBI:29105"/>
    </cofactor>
    <text evidence="12 14">Binds 1 zinc ion per subunit.</text>
</comment>
<keyword evidence="4" id="KW-0963">Cytoplasm</keyword>
<evidence type="ECO:0000256" key="5">
    <source>
        <dbReference type="ARBA" id="ARBA00022670"/>
    </source>
</evidence>
<evidence type="ECO:0000256" key="10">
    <source>
        <dbReference type="ARBA" id="ARBA00052895"/>
    </source>
</evidence>
<keyword evidence="18" id="KW-1185">Reference proteome</keyword>
<dbReference type="GO" id="GO:0042277">
    <property type="term" value="F:peptide binding"/>
    <property type="evidence" value="ECO:0007669"/>
    <property type="project" value="TreeGrafter"/>
</dbReference>
<dbReference type="SUPFAM" id="SSF55486">
    <property type="entry name" value="Metalloproteases ('zincins'), catalytic domain"/>
    <property type="match status" value="1"/>
</dbReference>
<keyword evidence="8 12" id="KW-0862">Zinc</keyword>
<dbReference type="GO" id="GO:0016285">
    <property type="term" value="F:alanyl aminopeptidase activity"/>
    <property type="evidence" value="ECO:0007669"/>
    <property type="project" value="UniProtKB-EC"/>
</dbReference>
<feature type="domain" description="Aminopeptidase N-like N-terminal" evidence="17">
    <location>
        <begin position="20"/>
        <end position="203"/>
    </location>
</feature>
<dbReference type="EC" id="3.4.11.-" evidence="14"/>
<dbReference type="GO" id="GO:0005615">
    <property type="term" value="C:extracellular space"/>
    <property type="evidence" value="ECO:0007669"/>
    <property type="project" value="TreeGrafter"/>
</dbReference>
<feature type="domain" description="ERAP1-like C-terminal" evidence="16">
    <location>
        <begin position="535"/>
        <end position="858"/>
    </location>
</feature>
<sequence>MAAESASSSLKFSKLPEIAKPRHYDITLWPDLVNFTFKGIEKIDLQILKPTNYLMFHSNAIDFKEASLKTADGSEYTKLAVEFDAHWTTVTVHLPVELQPGDITLHIEYSAILNDKMHGFYRSTYKTAEGEERFLACTQLASTYARMAFPCWDEPTYKATYDITLCVDEKLTALSNMNVLSETHENGLKVVKFATTPVMSTYIVAWVVGEFEYVETKTKMGVEIRVHSLPGKKEQGQFALDISKRAVEWYDQWFDIAYPLPKCDLVAIPDFCFNAMENWGLITYREIALLVDTATSSTKQKSRVALTVSHELAHMWFGNLVTMKWWTDLWLNEGFASFMEYLFVGTVCPELNTWLSFVNDELASALNLDALKNSHPIEVEINNPNEVDELYDRITYQKGNSINRMLCSYLSEETFRTGLRIYLKKFQYGNAITADLWSALGTASGQDINALMSPWTKQMGFPVVSVSQRQEGTKRVLKLTQGRFIADGSEDADKLLWQVPVGISTTTHPVDSKFKVLLKERQTEIVLDGVAPDEWVKLNAGTTGYYRVEYSEEMFKALLPAFKSKALPIVDRFGLANDLFALVLAGRVPAVQFLSLLSVCSEEDAYTVWTSLDEGVGALANILSRAGDDKLIQRFNAFVRNAYSPLAVKLGWEPAKNEDSQTSMLRALIQARMGKTGDGTTIDAARRKFDDHVKNHTELSPDLRLTIFSIVGHNGGMEGYEQLKKIYEATTFGEVQRHCLFALGQSSDDKIHRAAFEYGFEQSKVRAQDLPFLFAGAVATRQGQDFVWTYFKDHIHAVLDKFGGANSNLFPQVLKASCSSRVTDEDAKDMEAFFQSEAAKDCAKTLGRTVRQMIETVKMNSQLLKRSADPISQWLKTNGF</sequence>
<dbReference type="Gene3D" id="1.10.390.10">
    <property type="entry name" value="Neutral Protease Domain 2"/>
    <property type="match status" value="1"/>
</dbReference>
<dbReference type="Proteomes" id="UP000887566">
    <property type="component" value="Unplaced"/>
</dbReference>
<feature type="binding site" evidence="12">
    <location>
        <position position="310"/>
    </location>
    <ligand>
        <name>Zn(2+)</name>
        <dbReference type="ChEBI" id="CHEBI:29105"/>
        <note>catalytic</note>
    </ligand>
</feature>
<evidence type="ECO:0000256" key="7">
    <source>
        <dbReference type="ARBA" id="ARBA00022801"/>
    </source>
</evidence>
<evidence type="ECO:0000256" key="6">
    <source>
        <dbReference type="ARBA" id="ARBA00022723"/>
    </source>
</evidence>
<dbReference type="InterPro" id="IPR027268">
    <property type="entry name" value="Peptidase_M4/M1_CTD_sf"/>
</dbReference>
<keyword evidence="9 14" id="KW-0482">Metalloprotease</keyword>
<dbReference type="Gene3D" id="1.25.50.20">
    <property type="match status" value="1"/>
</dbReference>
<dbReference type="InterPro" id="IPR014782">
    <property type="entry name" value="Peptidase_M1_dom"/>
</dbReference>
<evidence type="ECO:0000259" key="15">
    <source>
        <dbReference type="Pfam" id="PF01433"/>
    </source>
</evidence>
<name>A0A914XHM0_9BILA</name>
<evidence type="ECO:0000256" key="11">
    <source>
        <dbReference type="PIRSR" id="PIRSR634016-1"/>
    </source>
</evidence>
<evidence type="ECO:0000256" key="3">
    <source>
        <dbReference type="ARBA" id="ARBA00022438"/>
    </source>
</evidence>
<dbReference type="Pfam" id="PF17900">
    <property type="entry name" value="Peptidase_M1_N"/>
    <property type="match status" value="1"/>
</dbReference>
<dbReference type="GO" id="GO:0043171">
    <property type="term" value="P:peptide catabolic process"/>
    <property type="evidence" value="ECO:0007669"/>
    <property type="project" value="TreeGrafter"/>
</dbReference>
<keyword evidence="5 14" id="KW-0645">Protease</keyword>
<evidence type="ECO:0000313" key="19">
    <source>
        <dbReference type="WBParaSite" id="PSAMB.scaffold811size40947.g8885.t1"/>
    </source>
</evidence>
<dbReference type="GO" id="GO:0070006">
    <property type="term" value="F:metalloaminopeptidase activity"/>
    <property type="evidence" value="ECO:0007669"/>
    <property type="project" value="TreeGrafter"/>
</dbReference>
<dbReference type="WBParaSite" id="PSAMB.scaffold811size40947.g8885.t1">
    <property type="protein sequence ID" value="PSAMB.scaffold811size40947.g8885.t1"/>
    <property type="gene ID" value="PSAMB.scaffold811size40947.g8885"/>
</dbReference>
<dbReference type="Pfam" id="PF11838">
    <property type="entry name" value="ERAP1_C"/>
    <property type="match status" value="1"/>
</dbReference>
<evidence type="ECO:0000259" key="17">
    <source>
        <dbReference type="Pfam" id="PF17900"/>
    </source>
</evidence>
<dbReference type="GO" id="GO:0006508">
    <property type="term" value="P:proteolysis"/>
    <property type="evidence" value="ECO:0007669"/>
    <property type="project" value="UniProtKB-KW"/>
</dbReference>
<dbReference type="PANTHER" id="PTHR11533:SF174">
    <property type="entry name" value="PUROMYCIN-SENSITIVE AMINOPEPTIDASE-RELATED"/>
    <property type="match status" value="1"/>
</dbReference>
<organism evidence="18 19">
    <name type="scientific">Plectus sambesii</name>
    <dbReference type="NCBI Taxonomy" id="2011161"/>
    <lineage>
        <taxon>Eukaryota</taxon>
        <taxon>Metazoa</taxon>
        <taxon>Ecdysozoa</taxon>
        <taxon>Nematoda</taxon>
        <taxon>Chromadorea</taxon>
        <taxon>Plectida</taxon>
        <taxon>Plectina</taxon>
        <taxon>Plectoidea</taxon>
        <taxon>Plectidae</taxon>
        <taxon>Plectus</taxon>
    </lineage>
</organism>
<proteinExistence type="inferred from homology"/>
<reference evidence="19" key="1">
    <citation type="submission" date="2022-11" db="UniProtKB">
        <authorList>
            <consortium name="WormBaseParasite"/>
        </authorList>
    </citation>
    <scope>IDENTIFICATION</scope>
</reference>
<dbReference type="PRINTS" id="PR00756">
    <property type="entry name" value="ALADIPTASE"/>
</dbReference>
<dbReference type="GO" id="GO:0008270">
    <property type="term" value="F:zinc ion binding"/>
    <property type="evidence" value="ECO:0007669"/>
    <property type="project" value="UniProtKB-UniRule"/>
</dbReference>
<evidence type="ECO:0000256" key="8">
    <source>
        <dbReference type="ARBA" id="ARBA00022833"/>
    </source>
</evidence>
<keyword evidence="7 14" id="KW-0378">Hydrolase</keyword>
<dbReference type="InterPro" id="IPR045357">
    <property type="entry name" value="Aminopeptidase_N-like_N"/>
</dbReference>
<dbReference type="FunFam" id="2.60.40.1910:FF:000002">
    <property type="entry name" value="Aminopeptidase"/>
    <property type="match status" value="1"/>
</dbReference>
<dbReference type="Gene3D" id="2.60.40.1730">
    <property type="entry name" value="tricorn interacting facor f3 domain"/>
    <property type="match status" value="1"/>
</dbReference>
<dbReference type="GO" id="GO:0016020">
    <property type="term" value="C:membrane"/>
    <property type="evidence" value="ECO:0007669"/>
    <property type="project" value="TreeGrafter"/>
</dbReference>
<comment type="catalytic activity">
    <reaction evidence="10">
        <text>Release of an N-terminal amino acid, preferentially alanine, from a wide range of peptides, amides and arylamides.</text>
        <dbReference type="EC" id="3.4.11.14"/>
    </reaction>
</comment>
<feature type="site" description="Transition state stabilizer" evidence="13">
    <location>
        <position position="396"/>
    </location>
</feature>
<dbReference type="InterPro" id="IPR034016">
    <property type="entry name" value="M1_APN-typ"/>
</dbReference>
<comment type="subcellular location">
    <subcellularLocation>
        <location evidence="1">Cytoplasm</location>
    </subcellularLocation>
</comment>
<dbReference type="InterPro" id="IPR050344">
    <property type="entry name" value="Peptidase_M1_aminopeptidases"/>
</dbReference>